<feature type="binding site" evidence="7">
    <location>
        <begin position="10"/>
        <end position="12"/>
    </location>
    <ligand>
        <name>substrate</name>
    </ligand>
</feature>
<dbReference type="NCBIfam" id="TIGR00419">
    <property type="entry name" value="tim"/>
    <property type="match status" value="1"/>
</dbReference>
<feature type="active site" description="Electrophile" evidence="7">
    <location>
        <position position="97"/>
    </location>
</feature>
<reference evidence="9 10" key="1">
    <citation type="submission" date="2019-06" db="EMBL/GenBank/DDBJ databases">
        <title>Desulfobotulus mexicanus sp. nov., a novel sulfate-reducing bacterium isolated from the sediment of an alkaline crater lake in Mexico.</title>
        <authorList>
            <person name="Hirschler-Rea A."/>
        </authorList>
    </citation>
    <scope>NUCLEOTIDE SEQUENCE [LARGE SCALE GENOMIC DNA]</scope>
    <source>
        <strain evidence="9 10">PAR22N</strain>
    </source>
</reference>
<dbReference type="SUPFAM" id="SSF51351">
    <property type="entry name" value="Triosephosphate isomerase (TIM)"/>
    <property type="match status" value="1"/>
</dbReference>
<proteinExistence type="inferred from homology"/>
<comment type="function">
    <text evidence="7">Involved in the gluconeogenesis. Catalyzes stereospecifically the conversion of dihydroxyacetone phosphate (DHAP) to D-glyceraldehyde-3-phosphate (G3P).</text>
</comment>
<comment type="subunit">
    <text evidence="7 8">Homodimer.</text>
</comment>
<accession>A0A5Q4VE05</accession>
<dbReference type="InterPro" id="IPR022896">
    <property type="entry name" value="TrioseP_Isoase_bac/euk"/>
</dbReference>
<evidence type="ECO:0000256" key="7">
    <source>
        <dbReference type="HAMAP-Rule" id="MF_00147"/>
    </source>
</evidence>
<evidence type="ECO:0000256" key="8">
    <source>
        <dbReference type="RuleBase" id="RU363013"/>
    </source>
</evidence>
<dbReference type="GO" id="GO:0019563">
    <property type="term" value="P:glycerol catabolic process"/>
    <property type="evidence" value="ECO:0007669"/>
    <property type="project" value="TreeGrafter"/>
</dbReference>
<evidence type="ECO:0000313" key="10">
    <source>
        <dbReference type="Proteomes" id="UP000321899"/>
    </source>
</evidence>
<dbReference type="GO" id="GO:0046166">
    <property type="term" value="P:glyceraldehyde-3-phosphate biosynthetic process"/>
    <property type="evidence" value="ECO:0007669"/>
    <property type="project" value="TreeGrafter"/>
</dbReference>
<dbReference type="GO" id="GO:0004807">
    <property type="term" value="F:triose-phosphate isomerase activity"/>
    <property type="evidence" value="ECO:0007669"/>
    <property type="project" value="UniProtKB-UniRule"/>
</dbReference>
<dbReference type="RefSeq" id="WP_139446118.1">
    <property type="nucleotide sequence ID" value="NZ_VDMB01000002.1"/>
</dbReference>
<comment type="catalytic activity">
    <reaction evidence="7 8">
        <text>D-glyceraldehyde 3-phosphate = dihydroxyacetone phosphate</text>
        <dbReference type="Rhea" id="RHEA:18585"/>
        <dbReference type="ChEBI" id="CHEBI:57642"/>
        <dbReference type="ChEBI" id="CHEBI:59776"/>
        <dbReference type="EC" id="5.3.1.1"/>
    </reaction>
</comment>
<name>A0A5Q4VE05_9BACT</name>
<dbReference type="InterPro" id="IPR035990">
    <property type="entry name" value="TIM_sf"/>
</dbReference>
<dbReference type="UniPathway" id="UPA00109">
    <property type="reaction ID" value="UER00189"/>
</dbReference>
<dbReference type="AlphaFoldDB" id="A0A5Q4VE05"/>
<keyword evidence="3 7" id="KW-0312">Gluconeogenesis</keyword>
<comment type="pathway">
    <text evidence="7 8">Carbohydrate biosynthesis; gluconeogenesis.</text>
</comment>
<comment type="pathway">
    <text evidence="1 7 8">Carbohydrate degradation; glycolysis; D-glyceraldehyde 3-phosphate from glycerone phosphate: step 1/1.</text>
</comment>
<comment type="caution">
    <text evidence="9">The sequence shown here is derived from an EMBL/GenBank/DDBJ whole genome shotgun (WGS) entry which is preliminary data.</text>
</comment>
<feature type="active site" description="Proton acceptor" evidence="7">
    <location>
        <position position="169"/>
    </location>
</feature>
<evidence type="ECO:0000313" key="9">
    <source>
        <dbReference type="EMBL" id="TYT75875.1"/>
    </source>
</evidence>
<dbReference type="InterPro" id="IPR013785">
    <property type="entry name" value="Aldolase_TIM"/>
</dbReference>
<feature type="binding site" evidence="7">
    <location>
        <position position="175"/>
    </location>
    <ligand>
        <name>substrate</name>
    </ligand>
</feature>
<feature type="binding site" evidence="7">
    <location>
        <position position="215"/>
    </location>
    <ligand>
        <name>substrate</name>
    </ligand>
</feature>
<organism evidence="9 10">
    <name type="scientific">Desulfobotulus mexicanus</name>
    <dbReference type="NCBI Taxonomy" id="2586642"/>
    <lineage>
        <taxon>Bacteria</taxon>
        <taxon>Pseudomonadati</taxon>
        <taxon>Thermodesulfobacteriota</taxon>
        <taxon>Desulfobacteria</taxon>
        <taxon>Desulfobacterales</taxon>
        <taxon>Desulfobacteraceae</taxon>
        <taxon>Desulfobotulus</taxon>
    </lineage>
</organism>
<dbReference type="OrthoDB" id="9809429at2"/>
<dbReference type="Pfam" id="PF00121">
    <property type="entry name" value="TIM"/>
    <property type="match status" value="1"/>
</dbReference>
<gene>
    <name evidence="7" type="primary">tpiA</name>
    <name evidence="9" type="ORF">FIM25_02975</name>
</gene>
<dbReference type="InterPro" id="IPR020861">
    <property type="entry name" value="Triosephosphate_isomerase_AS"/>
</dbReference>
<dbReference type="EC" id="5.3.1.1" evidence="7 8"/>
<evidence type="ECO:0000256" key="1">
    <source>
        <dbReference type="ARBA" id="ARBA00004680"/>
    </source>
</evidence>
<dbReference type="Proteomes" id="UP000321899">
    <property type="component" value="Unassembled WGS sequence"/>
</dbReference>
<evidence type="ECO:0000256" key="5">
    <source>
        <dbReference type="ARBA" id="ARBA00023152"/>
    </source>
</evidence>
<dbReference type="InterPro" id="IPR000652">
    <property type="entry name" value="Triosephosphate_isomerase"/>
</dbReference>
<dbReference type="PROSITE" id="PS00171">
    <property type="entry name" value="TIM_1"/>
    <property type="match status" value="1"/>
</dbReference>
<comment type="subcellular location">
    <subcellularLocation>
        <location evidence="7 8">Cytoplasm</location>
    </subcellularLocation>
</comment>
<evidence type="ECO:0000256" key="6">
    <source>
        <dbReference type="ARBA" id="ARBA00023235"/>
    </source>
</evidence>
<dbReference type="PANTHER" id="PTHR21139">
    <property type="entry name" value="TRIOSEPHOSPHATE ISOMERASE"/>
    <property type="match status" value="1"/>
</dbReference>
<dbReference type="FunFam" id="3.20.20.70:FF:000016">
    <property type="entry name" value="Triosephosphate isomerase"/>
    <property type="match status" value="1"/>
</dbReference>
<evidence type="ECO:0000256" key="2">
    <source>
        <dbReference type="ARBA" id="ARBA00007422"/>
    </source>
</evidence>
<dbReference type="CDD" id="cd00311">
    <property type="entry name" value="TIM"/>
    <property type="match status" value="1"/>
</dbReference>
<sequence>MDRKQLIVANWKMHKTPAKAAEDAEAIATALGRLPDHSCVALAPPFPALVPVRERLNHTQLLLAAQNVHSEAEGAFTGEVSAPMLKACGCSLVIVGHSERRALAKESDAMVQAKIKAAFSHEMGVILCIGESESQRNEGLTFKVLDKQVREAVKGLSVTGVNSLVLAYEPVWAIGTGKTASADQVQEVHAFLRKILAECLEKDLAKQTEILYGGSVKPSNIKDLMSMEDVDGALVGGASLDPKTFVSLIRNGFDL</sequence>
<dbReference type="UniPathway" id="UPA00138"/>
<keyword evidence="6 7" id="KW-0413">Isomerase</keyword>
<dbReference type="PROSITE" id="PS51440">
    <property type="entry name" value="TIM_2"/>
    <property type="match status" value="1"/>
</dbReference>
<evidence type="ECO:0000256" key="3">
    <source>
        <dbReference type="ARBA" id="ARBA00022432"/>
    </source>
</evidence>
<dbReference type="Gene3D" id="3.20.20.70">
    <property type="entry name" value="Aldolase class I"/>
    <property type="match status" value="1"/>
</dbReference>
<dbReference type="GO" id="GO:0006096">
    <property type="term" value="P:glycolytic process"/>
    <property type="evidence" value="ECO:0007669"/>
    <property type="project" value="UniProtKB-UniRule"/>
</dbReference>
<keyword evidence="10" id="KW-1185">Reference proteome</keyword>
<dbReference type="GO" id="GO:0005829">
    <property type="term" value="C:cytosol"/>
    <property type="evidence" value="ECO:0007669"/>
    <property type="project" value="TreeGrafter"/>
</dbReference>
<protein>
    <recommendedName>
        <fullName evidence="7 8">Triosephosphate isomerase</fullName>
        <shortName evidence="7">TIM</shortName>
        <shortName evidence="7">TPI</shortName>
        <ecNumber evidence="7 8">5.3.1.1</ecNumber>
    </recommendedName>
    <alternativeName>
        <fullName evidence="7">Triose-phosphate isomerase</fullName>
    </alternativeName>
</protein>
<comment type="similarity">
    <text evidence="2 7 8">Belongs to the triosephosphate isomerase family.</text>
</comment>
<dbReference type="HAMAP" id="MF_00147_B">
    <property type="entry name" value="TIM_B"/>
    <property type="match status" value="1"/>
</dbReference>
<evidence type="ECO:0000256" key="4">
    <source>
        <dbReference type="ARBA" id="ARBA00022490"/>
    </source>
</evidence>
<dbReference type="GO" id="GO:0006094">
    <property type="term" value="P:gluconeogenesis"/>
    <property type="evidence" value="ECO:0007669"/>
    <property type="project" value="UniProtKB-UniRule"/>
</dbReference>
<keyword evidence="5 7" id="KW-0324">Glycolysis</keyword>
<keyword evidence="4 7" id="KW-0963">Cytoplasm</keyword>
<dbReference type="EMBL" id="VDMB01000002">
    <property type="protein sequence ID" value="TYT75875.1"/>
    <property type="molecule type" value="Genomic_DNA"/>
</dbReference>
<feature type="binding site" evidence="7">
    <location>
        <begin position="236"/>
        <end position="237"/>
    </location>
    <ligand>
        <name>substrate</name>
    </ligand>
</feature>
<dbReference type="PANTHER" id="PTHR21139:SF42">
    <property type="entry name" value="TRIOSEPHOSPHATE ISOMERASE"/>
    <property type="match status" value="1"/>
</dbReference>